<organism evidence="1 2">
    <name type="scientific">Irpex rosettiformis</name>
    <dbReference type="NCBI Taxonomy" id="378272"/>
    <lineage>
        <taxon>Eukaryota</taxon>
        <taxon>Fungi</taxon>
        <taxon>Dikarya</taxon>
        <taxon>Basidiomycota</taxon>
        <taxon>Agaricomycotina</taxon>
        <taxon>Agaricomycetes</taxon>
        <taxon>Polyporales</taxon>
        <taxon>Irpicaceae</taxon>
        <taxon>Irpex</taxon>
    </lineage>
</organism>
<dbReference type="Proteomes" id="UP001055072">
    <property type="component" value="Unassembled WGS sequence"/>
</dbReference>
<sequence>MEVSGGNTPQPLGDGGVPSEQPHSDPSRRGSSGSLHEQQAFANTYAAQDVYDPNLQHDGFNSNDQSSYTHTPPQPEQYVTDNGSYSPSSTISARSQNVANGKGVNEHSHSVSPSMPQHSSSSELIYALHHSTPAENINSSELTYPTEYDSSLANSSENHLSPHQAHAQYDSLSSKSDQFASHSYAQQTDTYDMPHSHVQSGYSPPHMDYTYQMYQDPSLYNNGAVEIGSMCVPAMMDGMHMSDYLAS</sequence>
<keyword evidence="2" id="KW-1185">Reference proteome</keyword>
<evidence type="ECO:0000313" key="1">
    <source>
        <dbReference type="EMBL" id="KAI0093144.1"/>
    </source>
</evidence>
<protein>
    <submittedName>
        <fullName evidence="1">Uncharacterized protein</fullName>
    </submittedName>
</protein>
<dbReference type="EMBL" id="MU274902">
    <property type="protein sequence ID" value="KAI0093144.1"/>
    <property type="molecule type" value="Genomic_DNA"/>
</dbReference>
<reference evidence="1" key="1">
    <citation type="journal article" date="2021" name="Environ. Microbiol.">
        <title>Gene family expansions and transcriptome signatures uncover fungal adaptations to wood decay.</title>
        <authorList>
            <person name="Hage H."/>
            <person name="Miyauchi S."/>
            <person name="Viragh M."/>
            <person name="Drula E."/>
            <person name="Min B."/>
            <person name="Chaduli D."/>
            <person name="Navarro D."/>
            <person name="Favel A."/>
            <person name="Norest M."/>
            <person name="Lesage-Meessen L."/>
            <person name="Balint B."/>
            <person name="Merenyi Z."/>
            <person name="de Eugenio L."/>
            <person name="Morin E."/>
            <person name="Martinez A.T."/>
            <person name="Baldrian P."/>
            <person name="Stursova M."/>
            <person name="Martinez M.J."/>
            <person name="Novotny C."/>
            <person name="Magnuson J.K."/>
            <person name="Spatafora J.W."/>
            <person name="Maurice S."/>
            <person name="Pangilinan J."/>
            <person name="Andreopoulos W."/>
            <person name="LaButti K."/>
            <person name="Hundley H."/>
            <person name="Na H."/>
            <person name="Kuo A."/>
            <person name="Barry K."/>
            <person name="Lipzen A."/>
            <person name="Henrissat B."/>
            <person name="Riley R."/>
            <person name="Ahrendt S."/>
            <person name="Nagy L.G."/>
            <person name="Grigoriev I.V."/>
            <person name="Martin F."/>
            <person name="Rosso M.N."/>
        </authorList>
    </citation>
    <scope>NUCLEOTIDE SEQUENCE</scope>
    <source>
        <strain evidence="1">CBS 384.51</strain>
    </source>
</reference>
<name>A0ACB8UGH8_9APHY</name>
<gene>
    <name evidence="1" type="ORF">BDY19DRAFT_410801</name>
</gene>
<evidence type="ECO:0000313" key="2">
    <source>
        <dbReference type="Proteomes" id="UP001055072"/>
    </source>
</evidence>
<comment type="caution">
    <text evidence="1">The sequence shown here is derived from an EMBL/GenBank/DDBJ whole genome shotgun (WGS) entry which is preliminary data.</text>
</comment>
<accession>A0ACB8UGH8</accession>
<proteinExistence type="predicted"/>